<protein>
    <submittedName>
        <fullName evidence="1">Uncharacterized protein</fullName>
    </submittedName>
</protein>
<dbReference type="EMBL" id="MK500578">
    <property type="protein sequence ID" value="QBK92558.1"/>
    <property type="molecule type" value="Genomic_DNA"/>
</dbReference>
<name>A0A481Z9J6_9VIRU</name>
<sequence>MQDQFINATTLLSKMSDRVLNNCDEWCLSAKQLKEENKEMANVFNILIIDSDIAASSGGIQKIIIDILNTLNTSSKAKKYYRYQLLLSVIKYEQKQRKMKNL</sequence>
<accession>A0A481Z9J6</accession>
<evidence type="ECO:0000313" key="1">
    <source>
        <dbReference type="EMBL" id="QBK92558.1"/>
    </source>
</evidence>
<gene>
    <name evidence="1" type="ORF">LCPAC401_01960</name>
</gene>
<reference evidence="1" key="1">
    <citation type="journal article" date="2019" name="MBio">
        <title>Virus Genomes from Deep Sea Sediments Expand the Ocean Megavirome and Support Independent Origins of Viral Gigantism.</title>
        <authorList>
            <person name="Backstrom D."/>
            <person name="Yutin N."/>
            <person name="Jorgensen S.L."/>
            <person name="Dharamshi J."/>
            <person name="Homa F."/>
            <person name="Zaremba-Niedwiedzka K."/>
            <person name="Spang A."/>
            <person name="Wolf Y.I."/>
            <person name="Koonin E.V."/>
            <person name="Ettema T.J."/>
        </authorList>
    </citation>
    <scope>NUCLEOTIDE SEQUENCE</scope>
</reference>
<organism evidence="1">
    <name type="scientific">Pithovirus LCPAC401</name>
    <dbReference type="NCBI Taxonomy" id="2506595"/>
    <lineage>
        <taxon>Viruses</taxon>
        <taxon>Pithoviruses</taxon>
    </lineage>
</organism>
<proteinExistence type="predicted"/>